<dbReference type="SUPFAM" id="SSF56563">
    <property type="entry name" value="Major capsid protein gp5"/>
    <property type="match status" value="1"/>
</dbReference>
<protein>
    <submittedName>
        <fullName evidence="3">Phage major capsid protein</fullName>
    </submittedName>
</protein>
<gene>
    <name evidence="3" type="ORF">GX523_15315</name>
</gene>
<dbReference type="InterPro" id="IPR054612">
    <property type="entry name" value="Phage_capsid-like_C"/>
</dbReference>
<dbReference type="Proteomes" id="UP000553059">
    <property type="component" value="Unassembled WGS sequence"/>
</dbReference>
<evidence type="ECO:0000313" key="4">
    <source>
        <dbReference type="Proteomes" id="UP000553059"/>
    </source>
</evidence>
<dbReference type="InterPro" id="IPR024455">
    <property type="entry name" value="Phage_capsid"/>
</dbReference>
<dbReference type="EMBL" id="DUTF01000334">
    <property type="protein sequence ID" value="HHY28084.1"/>
    <property type="molecule type" value="Genomic_DNA"/>
</dbReference>
<dbReference type="Pfam" id="PF05065">
    <property type="entry name" value="Phage_capsid"/>
    <property type="match status" value="1"/>
</dbReference>
<proteinExistence type="predicted"/>
<reference evidence="3 4" key="1">
    <citation type="journal article" date="2020" name="Biotechnol. Biofuels">
        <title>New insights from the biogas microbiome by comprehensive genome-resolved metagenomics of nearly 1600 species originating from multiple anaerobic digesters.</title>
        <authorList>
            <person name="Campanaro S."/>
            <person name="Treu L."/>
            <person name="Rodriguez-R L.M."/>
            <person name="Kovalovszki A."/>
            <person name="Ziels R.M."/>
            <person name="Maus I."/>
            <person name="Zhu X."/>
            <person name="Kougias P.G."/>
            <person name="Basile A."/>
            <person name="Luo G."/>
            <person name="Schluter A."/>
            <person name="Konstantinidis K.T."/>
            <person name="Angelidaki I."/>
        </authorList>
    </citation>
    <scope>NUCLEOTIDE SEQUENCE [LARGE SCALE GENOMIC DNA]</scope>
    <source>
        <strain evidence="3">AS05jafATM_4</strain>
    </source>
</reference>
<sequence length="402" mass="44511">MKNLDILNQRKLEIMQRINQAVKDDDQEKFTQAFGEFHDLLQEAVLAEAKGLIQAADNQVLAGRGARALTSTENDYYQKLIESMKSPNPKQALTEMDVVLPETVIETVFEDIAEDHPLLDAINFQQTGALTEILVSTLDGRQMGTWGKLCDEIVKELSAGFMSILLDKKKLSAFLPICKAMLDLGPVWIDRYVRAHLSESIYNGLEAGIIDGSGVDSPTGMRRNPNSALDPVSGYALQPLVELSEITPESYGQVLASLSVAPTGLQRIIREVLFVVSPADYFSKIFPATTFRQPDGVYNNNIFPFPTRLVQSAYVPSGEAIIGLGRRYFMGLGTGKGGKIEYSDEYRFLEDERMYLTKLYGDGRPLDNTSFKRLNISSLKPTPWQVKVVNAADFPGAETPVG</sequence>
<evidence type="ECO:0000256" key="1">
    <source>
        <dbReference type="ARBA" id="ARBA00004328"/>
    </source>
</evidence>
<comment type="caution">
    <text evidence="3">The sequence shown here is derived from an EMBL/GenBank/DDBJ whole genome shotgun (WGS) entry which is preliminary data.</text>
</comment>
<comment type="subcellular location">
    <subcellularLocation>
        <location evidence="1">Virion</location>
    </subcellularLocation>
</comment>
<dbReference type="AlphaFoldDB" id="A0A7C6Z681"/>
<evidence type="ECO:0000313" key="3">
    <source>
        <dbReference type="EMBL" id="HHY28084.1"/>
    </source>
</evidence>
<feature type="domain" description="Phage capsid-like C-terminal" evidence="2">
    <location>
        <begin position="98"/>
        <end position="224"/>
    </location>
</feature>
<name>A0A7C6Z681_9FIRM</name>
<accession>A0A7C6Z681</accession>
<evidence type="ECO:0000259" key="2">
    <source>
        <dbReference type="Pfam" id="PF05065"/>
    </source>
</evidence>
<dbReference type="NCBIfam" id="TIGR01554">
    <property type="entry name" value="major_cap_HK97"/>
    <property type="match status" value="1"/>
</dbReference>
<organism evidence="3 4">
    <name type="scientific">Desulfitobacterium dehalogenans</name>
    <dbReference type="NCBI Taxonomy" id="36854"/>
    <lineage>
        <taxon>Bacteria</taxon>
        <taxon>Bacillati</taxon>
        <taxon>Bacillota</taxon>
        <taxon>Clostridia</taxon>
        <taxon>Eubacteriales</taxon>
        <taxon>Desulfitobacteriaceae</taxon>
        <taxon>Desulfitobacterium</taxon>
    </lineage>
</organism>